<dbReference type="PANTHER" id="PTHR30560">
    <property type="entry name" value="TRIGGER FACTOR CHAPERONE AND PEPTIDYL-PROLYL CIS/TRANS ISOMERASE"/>
    <property type="match status" value="1"/>
</dbReference>
<protein>
    <recommendedName>
        <fullName evidence="4 9">Trigger factor</fullName>
        <shortName evidence="9">TF</shortName>
        <ecNumber evidence="3 9">5.2.1.8</ecNumber>
    </recommendedName>
    <alternativeName>
        <fullName evidence="8 9">PPIase</fullName>
    </alternativeName>
</protein>
<evidence type="ECO:0000256" key="8">
    <source>
        <dbReference type="ARBA" id="ARBA00029986"/>
    </source>
</evidence>
<dbReference type="Proteomes" id="UP000319296">
    <property type="component" value="Unassembled WGS sequence"/>
</dbReference>
<keyword evidence="9" id="KW-0131">Cell cycle</keyword>
<evidence type="ECO:0000256" key="2">
    <source>
        <dbReference type="ARBA" id="ARBA00005464"/>
    </source>
</evidence>
<dbReference type="InterPro" id="IPR005215">
    <property type="entry name" value="Trig_fac"/>
</dbReference>
<keyword evidence="7 9" id="KW-0413">Isomerase</keyword>
<evidence type="ECO:0000256" key="5">
    <source>
        <dbReference type="ARBA" id="ARBA00023110"/>
    </source>
</evidence>
<evidence type="ECO:0000313" key="13">
    <source>
        <dbReference type="EMBL" id="RZD17979.1"/>
    </source>
</evidence>
<keyword evidence="5 9" id="KW-0697">Rotamase</keyword>
<dbReference type="Gene3D" id="3.30.70.1050">
    <property type="entry name" value="Trigger factor ribosome-binding domain"/>
    <property type="match status" value="1"/>
</dbReference>
<dbReference type="SUPFAM" id="SSF102735">
    <property type="entry name" value="Trigger factor ribosome-binding domain"/>
    <property type="match status" value="1"/>
</dbReference>
<evidence type="ECO:0000256" key="1">
    <source>
        <dbReference type="ARBA" id="ARBA00000971"/>
    </source>
</evidence>
<dbReference type="PANTHER" id="PTHR30560:SF3">
    <property type="entry name" value="TRIGGER FACTOR-LIKE PROTEIN TIG, CHLOROPLASTIC"/>
    <property type="match status" value="1"/>
</dbReference>
<sequence>MIVEENAGNTENTENANLAQVQDLLLIEEISSIKRKVKIKIDAEKVNSLLEKKLKETAKKATIKGFRPGKAPILVIKKFYEAELLEEVKMDILNDDFKKLISDKNIMLAGNPSVNKELSDDTYEIGFEVLPNISSVNLDLKIKEIKKREITDKVLEDEINFLLERMAEPVKLNPDETINDKDRYFVNIDYVTVDSENNTVDSAKDYSLSINSGAADKDLESSFTGKKIDDGFEFIDTEKGVTIKGIIKNIEKKVLPALDDNILKNFGDFENIDDFKKKLKEEIENYEEKKQKQALKEAITQELIKNNPIEIPESMIEEDAKARFDNLMKDEKYKNANDNDKQKKDIFNILKVMAKKDIISFLLIENIAKLEKIKVDDKDIENFYLQTSKESGLEFEEVKKLYANDKDNYENLKNHMLEEKIFDFIIANKLSYV</sequence>
<dbReference type="EMBL" id="SGBB01000017">
    <property type="protein sequence ID" value="RZD17979.1"/>
    <property type="molecule type" value="Genomic_DNA"/>
</dbReference>
<keyword evidence="9" id="KW-0132">Cell division</keyword>
<keyword evidence="9" id="KW-0963">Cytoplasm</keyword>
<comment type="function">
    <text evidence="9">Involved in protein export. Acts as a chaperone by maintaining the newly synthesized protein in an open conformation. Functions as a peptidyl-prolyl cis-trans isomerase.</text>
</comment>
<comment type="domain">
    <text evidence="9">Consists of 3 domains; the N-terminus binds the ribosome, the middle domain has PPIase activity, while the C-terminus has intrinsic chaperone activity on its own.</text>
</comment>
<feature type="domain" description="Trigger factor C-terminal" evidence="12">
    <location>
        <begin position="272"/>
        <end position="426"/>
    </location>
</feature>
<comment type="subcellular location">
    <subcellularLocation>
        <location evidence="9">Cytoplasm</location>
    </subcellularLocation>
    <text evidence="9">About half TF is bound to the ribosome near the polypeptide exit tunnel while the other half is free in the cytoplasm.</text>
</comment>
<dbReference type="AlphaFoldDB" id="A0A519BL65"/>
<dbReference type="GO" id="GO:0051083">
    <property type="term" value="P:'de novo' cotranslational protein folding"/>
    <property type="evidence" value="ECO:0007669"/>
    <property type="project" value="TreeGrafter"/>
</dbReference>
<evidence type="ECO:0000256" key="4">
    <source>
        <dbReference type="ARBA" id="ARBA00016902"/>
    </source>
</evidence>
<keyword evidence="6 9" id="KW-0143">Chaperone</keyword>
<dbReference type="GO" id="GO:0005737">
    <property type="term" value="C:cytoplasm"/>
    <property type="evidence" value="ECO:0007669"/>
    <property type="project" value="UniProtKB-SubCell"/>
</dbReference>
<dbReference type="NCBIfam" id="TIGR00115">
    <property type="entry name" value="tig"/>
    <property type="match status" value="1"/>
</dbReference>
<dbReference type="GO" id="GO:0043335">
    <property type="term" value="P:protein unfolding"/>
    <property type="evidence" value="ECO:0007669"/>
    <property type="project" value="TreeGrafter"/>
</dbReference>
<dbReference type="Pfam" id="PF05697">
    <property type="entry name" value="Trigger_N"/>
    <property type="match status" value="1"/>
</dbReference>
<evidence type="ECO:0000256" key="3">
    <source>
        <dbReference type="ARBA" id="ARBA00013194"/>
    </source>
</evidence>
<gene>
    <name evidence="9 13" type="primary">tig</name>
    <name evidence="13" type="ORF">EVG15_08410</name>
</gene>
<evidence type="ECO:0000256" key="10">
    <source>
        <dbReference type="SAM" id="Coils"/>
    </source>
</evidence>
<evidence type="ECO:0000256" key="7">
    <source>
        <dbReference type="ARBA" id="ARBA00023235"/>
    </source>
</evidence>
<dbReference type="Gene3D" id="3.10.50.40">
    <property type="match status" value="1"/>
</dbReference>
<accession>A0A519BL65</accession>
<name>A0A519BL65_9DELT</name>
<dbReference type="InterPro" id="IPR027304">
    <property type="entry name" value="Trigger_fact/SurA_dom_sf"/>
</dbReference>
<dbReference type="SUPFAM" id="SSF109998">
    <property type="entry name" value="Triger factor/SurA peptide-binding domain-like"/>
    <property type="match status" value="1"/>
</dbReference>
<evidence type="ECO:0000259" key="12">
    <source>
        <dbReference type="Pfam" id="PF05698"/>
    </source>
</evidence>
<evidence type="ECO:0000259" key="11">
    <source>
        <dbReference type="Pfam" id="PF05697"/>
    </source>
</evidence>
<feature type="coiled-coil region" evidence="10">
    <location>
        <begin position="269"/>
        <end position="296"/>
    </location>
</feature>
<evidence type="ECO:0000313" key="14">
    <source>
        <dbReference type="Proteomes" id="UP000319296"/>
    </source>
</evidence>
<organism evidence="13 14">
    <name type="scientific">Candidatus Acididesulfobacter diazotrophicus</name>
    <dbReference type="NCBI Taxonomy" id="2597226"/>
    <lineage>
        <taxon>Bacteria</taxon>
        <taxon>Deltaproteobacteria</taxon>
        <taxon>Candidatus Acidulodesulfobacterales</taxon>
        <taxon>Candidatus Acididesulfobacter</taxon>
    </lineage>
</organism>
<comment type="caution">
    <text evidence="13">The sequence shown here is derived from an EMBL/GenBank/DDBJ whole genome shotgun (WGS) entry which is preliminary data.</text>
</comment>
<dbReference type="EC" id="5.2.1.8" evidence="3 9"/>
<comment type="catalytic activity">
    <reaction evidence="1 9">
        <text>[protein]-peptidylproline (omega=180) = [protein]-peptidylproline (omega=0)</text>
        <dbReference type="Rhea" id="RHEA:16237"/>
        <dbReference type="Rhea" id="RHEA-COMP:10747"/>
        <dbReference type="Rhea" id="RHEA-COMP:10748"/>
        <dbReference type="ChEBI" id="CHEBI:83833"/>
        <dbReference type="ChEBI" id="CHEBI:83834"/>
        <dbReference type="EC" id="5.2.1.8"/>
    </reaction>
</comment>
<evidence type="ECO:0000256" key="6">
    <source>
        <dbReference type="ARBA" id="ARBA00023186"/>
    </source>
</evidence>
<dbReference type="HAMAP" id="MF_00303">
    <property type="entry name" value="Trigger_factor_Tig"/>
    <property type="match status" value="1"/>
</dbReference>
<dbReference type="GO" id="GO:0051301">
    <property type="term" value="P:cell division"/>
    <property type="evidence" value="ECO:0007669"/>
    <property type="project" value="UniProtKB-KW"/>
</dbReference>
<evidence type="ECO:0000256" key="9">
    <source>
        <dbReference type="HAMAP-Rule" id="MF_00303"/>
    </source>
</evidence>
<dbReference type="InterPro" id="IPR037041">
    <property type="entry name" value="Trigger_fac_C_sf"/>
</dbReference>
<dbReference type="InterPro" id="IPR008880">
    <property type="entry name" value="Trigger_fac_C"/>
</dbReference>
<dbReference type="GO" id="GO:0044183">
    <property type="term" value="F:protein folding chaperone"/>
    <property type="evidence" value="ECO:0007669"/>
    <property type="project" value="TreeGrafter"/>
</dbReference>
<dbReference type="GO" id="GO:0015031">
    <property type="term" value="P:protein transport"/>
    <property type="evidence" value="ECO:0007669"/>
    <property type="project" value="UniProtKB-UniRule"/>
</dbReference>
<dbReference type="InterPro" id="IPR008881">
    <property type="entry name" value="Trigger_fac_ribosome-bd_bac"/>
</dbReference>
<dbReference type="GO" id="GO:0003755">
    <property type="term" value="F:peptidyl-prolyl cis-trans isomerase activity"/>
    <property type="evidence" value="ECO:0007669"/>
    <property type="project" value="UniProtKB-UniRule"/>
</dbReference>
<comment type="similarity">
    <text evidence="2 9">Belongs to the FKBP-type PPIase family. Tig subfamily.</text>
</comment>
<dbReference type="PIRSF" id="PIRSF003095">
    <property type="entry name" value="Trigger_factor"/>
    <property type="match status" value="1"/>
</dbReference>
<feature type="domain" description="Trigger factor ribosome-binding bacterial" evidence="11">
    <location>
        <begin position="27"/>
        <end position="160"/>
    </location>
</feature>
<dbReference type="InterPro" id="IPR036611">
    <property type="entry name" value="Trigger_fac_ribosome-bd_sf"/>
</dbReference>
<keyword evidence="10" id="KW-0175">Coiled coil</keyword>
<reference evidence="13 14" key="1">
    <citation type="journal article" date="2019" name="ISME J.">
        <title>Insights into ecological role of a new deltaproteobacterial order Candidatus Acidulodesulfobacterales by metagenomics and metatranscriptomics.</title>
        <authorList>
            <person name="Tan S."/>
            <person name="Liu J."/>
            <person name="Fang Y."/>
            <person name="Hedlund B.P."/>
            <person name="Lian Z.H."/>
            <person name="Huang L.Y."/>
            <person name="Li J.T."/>
            <person name="Huang L.N."/>
            <person name="Li W.J."/>
            <person name="Jiang H.C."/>
            <person name="Dong H.L."/>
            <person name="Shu W.S."/>
        </authorList>
    </citation>
    <scope>NUCLEOTIDE SEQUENCE [LARGE SCALE GENOMIC DNA]</scope>
    <source>
        <strain evidence="13">AP1</strain>
    </source>
</reference>
<proteinExistence type="inferred from homology"/>
<dbReference type="Pfam" id="PF05698">
    <property type="entry name" value="Trigger_C"/>
    <property type="match status" value="1"/>
</dbReference>
<dbReference type="GO" id="GO:0043022">
    <property type="term" value="F:ribosome binding"/>
    <property type="evidence" value="ECO:0007669"/>
    <property type="project" value="TreeGrafter"/>
</dbReference>
<dbReference type="InterPro" id="IPR046357">
    <property type="entry name" value="PPIase_dom_sf"/>
</dbReference>
<dbReference type="Gene3D" id="1.10.3120.10">
    <property type="entry name" value="Trigger factor, C-terminal domain"/>
    <property type="match status" value="1"/>
</dbReference>